<dbReference type="InterPro" id="IPR039422">
    <property type="entry name" value="MarR/SlyA-like"/>
</dbReference>
<dbReference type="GO" id="GO:0003677">
    <property type="term" value="F:DNA binding"/>
    <property type="evidence" value="ECO:0007669"/>
    <property type="project" value="UniProtKB-KW"/>
</dbReference>
<keyword evidence="3" id="KW-1185">Reference proteome</keyword>
<dbReference type="Pfam" id="PF12802">
    <property type="entry name" value="MarR_2"/>
    <property type="match status" value="1"/>
</dbReference>
<comment type="caution">
    <text evidence="2">The sequence shown here is derived from an EMBL/GenBank/DDBJ whole genome shotgun (WGS) entry which is preliminary data.</text>
</comment>
<dbReference type="PRINTS" id="PR00598">
    <property type="entry name" value="HTHMARR"/>
</dbReference>
<evidence type="ECO:0000259" key="1">
    <source>
        <dbReference type="PROSITE" id="PS50995"/>
    </source>
</evidence>
<gene>
    <name evidence="2" type="ORF">LX12_000047</name>
</gene>
<dbReference type="InterPro" id="IPR036388">
    <property type="entry name" value="WH-like_DNA-bd_sf"/>
</dbReference>
<dbReference type="Gene3D" id="1.10.10.10">
    <property type="entry name" value="Winged helix-like DNA-binding domain superfamily/Winged helix DNA-binding domain"/>
    <property type="match status" value="1"/>
</dbReference>
<evidence type="ECO:0000313" key="2">
    <source>
        <dbReference type="EMBL" id="MCP2158883.1"/>
    </source>
</evidence>
<dbReference type="InterPro" id="IPR000835">
    <property type="entry name" value="HTH_MarR-typ"/>
</dbReference>
<proteinExistence type="predicted"/>
<organism evidence="2 3">
    <name type="scientific">Williamsia serinedens</name>
    <dbReference type="NCBI Taxonomy" id="391736"/>
    <lineage>
        <taxon>Bacteria</taxon>
        <taxon>Bacillati</taxon>
        <taxon>Actinomycetota</taxon>
        <taxon>Actinomycetes</taxon>
        <taxon>Mycobacteriales</taxon>
        <taxon>Nocardiaceae</taxon>
        <taxon>Williamsia</taxon>
    </lineage>
</organism>
<dbReference type="SMART" id="SM00347">
    <property type="entry name" value="HTH_MARR"/>
    <property type="match status" value="1"/>
</dbReference>
<reference evidence="2 3" key="1">
    <citation type="submission" date="2022-06" db="EMBL/GenBank/DDBJ databases">
        <title>Genomic Encyclopedia of Archaeal and Bacterial Type Strains, Phase II (KMG-II): from individual species to whole genera.</title>
        <authorList>
            <person name="Goeker M."/>
        </authorList>
    </citation>
    <scope>NUCLEOTIDE SEQUENCE [LARGE SCALE GENOMIC DNA]</scope>
    <source>
        <strain evidence="2 3">DSM 45037</strain>
    </source>
</reference>
<protein>
    <submittedName>
        <fullName evidence="2">DNA-binding transcriptional regulator, MarR family</fullName>
    </submittedName>
</protein>
<dbReference type="InterPro" id="IPR036390">
    <property type="entry name" value="WH_DNA-bd_sf"/>
</dbReference>
<dbReference type="Proteomes" id="UP001205740">
    <property type="component" value="Unassembled WGS sequence"/>
</dbReference>
<keyword evidence="2" id="KW-0238">DNA-binding</keyword>
<sequence length="151" mass="16829">MSRSGPRWTDEDIARLPAWTLVQAYHPVARRFHEIFAAEQLTPVQFGVLIQLEATPGISQAQLARKILVRQQSMAELVSGLVERGLLARDLDARRGRTVPIVLTDAGRDLVLRAADAVAEFNRATELGLTEAEARSLNVLLHKVIDASRRW</sequence>
<dbReference type="PANTHER" id="PTHR33164:SF43">
    <property type="entry name" value="HTH-TYPE TRANSCRIPTIONAL REPRESSOR YETL"/>
    <property type="match status" value="1"/>
</dbReference>
<dbReference type="SUPFAM" id="SSF46785">
    <property type="entry name" value="Winged helix' DNA-binding domain"/>
    <property type="match status" value="1"/>
</dbReference>
<dbReference type="PANTHER" id="PTHR33164">
    <property type="entry name" value="TRANSCRIPTIONAL REGULATOR, MARR FAMILY"/>
    <property type="match status" value="1"/>
</dbReference>
<accession>A0ABT1GX96</accession>
<evidence type="ECO:0000313" key="3">
    <source>
        <dbReference type="Proteomes" id="UP001205740"/>
    </source>
</evidence>
<name>A0ABT1GX96_9NOCA</name>
<dbReference type="EMBL" id="JAMTCG010000001">
    <property type="protein sequence ID" value="MCP2158883.1"/>
    <property type="molecule type" value="Genomic_DNA"/>
</dbReference>
<dbReference type="PROSITE" id="PS50995">
    <property type="entry name" value="HTH_MARR_2"/>
    <property type="match status" value="1"/>
</dbReference>
<feature type="domain" description="HTH marR-type" evidence="1">
    <location>
        <begin position="1"/>
        <end position="146"/>
    </location>
</feature>
<dbReference type="RefSeq" id="WP_253652518.1">
    <property type="nucleotide sequence ID" value="NZ_BAAAOE010000004.1"/>
</dbReference>